<dbReference type="AlphaFoldDB" id="A0A2S8BEW2"/>
<keyword evidence="14" id="KW-0067">ATP-binding</keyword>
<dbReference type="Proteomes" id="UP000238296">
    <property type="component" value="Unassembled WGS sequence"/>
</dbReference>
<dbReference type="InterPro" id="IPR027417">
    <property type="entry name" value="P-loop_NTPase"/>
</dbReference>
<dbReference type="Pfam" id="PF02283">
    <property type="entry name" value="CobU"/>
    <property type="match status" value="1"/>
</dbReference>
<evidence type="ECO:0000256" key="1">
    <source>
        <dbReference type="ARBA" id="ARBA00000312"/>
    </source>
</evidence>
<evidence type="ECO:0000256" key="8">
    <source>
        <dbReference type="ARBA" id="ARBA00012016"/>
    </source>
</evidence>
<evidence type="ECO:0000256" key="10">
    <source>
        <dbReference type="ARBA" id="ARBA00022573"/>
    </source>
</evidence>
<evidence type="ECO:0000256" key="4">
    <source>
        <dbReference type="ARBA" id="ARBA00003889"/>
    </source>
</evidence>
<organism evidence="18 19">
    <name type="scientific">Mycobacterium talmoniae</name>
    <dbReference type="NCBI Taxonomy" id="1858794"/>
    <lineage>
        <taxon>Bacteria</taxon>
        <taxon>Bacillati</taxon>
        <taxon>Actinomycetota</taxon>
        <taxon>Actinomycetes</taxon>
        <taxon>Mycobacteriales</taxon>
        <taxon>Mycobacteriaceae</taxon>
        <taxon>Mycobacterium</taxon>
    </lineage>
</organism>
<dbReference type="PANTHER" id="PTHR34848">
    <property type="match status" value="1"/>
</dbReference>
<evidence type="ECO:0000256" key="2">
    <source>
        <dbReference type="ARBA" id="ARBA00000711"/>
    </source>
</evidence>
<evidence type="ECO:0000256" key="6">
    <source>
        <dbReference type="ARBA" id="ARBA00005159"/>
    </source>
</evidence>
<protein>
    <recommendedName>
        <fullName evidence="16">Adenosylcobinamide kinase</fullName>
        <ecNumber evidence="8">2.7.1.156</ecNumber>
        <ecNumber evidence="9">2.7.7.62</ecNumber>
    </recommendedName>
    <alternativeName>
        <fullName evidence="17">Adenosylcobinamide-phosphate guanylyltransferase</fullName>
    </alternativeName>
</protein>
<accession>A0A2S8BEW2</accession>
<dbReference type="EC" id="2.7.1.156" evidence="8"/>
<dbReference type="GO" id="GO:0008820">
    <property type="term" value="F:cobinamide phosphate guanylyltransferase activity"/>
    <property type="evidence" value="ECO:0007669"/>
    <property type="project" value="UniProtKB-EC"/>
</dbReference>
<keyword evidence="10" id="KW-0169">Cobalamin biosynthesis</keyword>
<keyword evidence="11" id="KW-0808">Transferase</keyword>
<gene>
    <name evidence="18" type="ORF">C1Y40_04685</name>
</gene>
<keyword evidence="15" id="KW-0342">GTP-binding</keyword>
<evidence type="ECO:0000313" key="18">
    <source>
        <dbReference type="EMBL" id="PQM45169.1"/>
    </source>
</evidence>
<dbReference type="GO" id="GO:0005524">
    <property type="term" value="F:ATP binding"/>
    <property type="evidence" value="ECO:0007669"/>
    <property type="project" value="UniProtKB-KW"/>
</dbReference>
<comment type="similarity">
    <text evidence="7">Belongs to the CobU/CobP family.</text>
</comment>
<dbReference type="GO" id="GO:0043752">
    <property type="term" value="F:adenosylcobinamide kinase activity"/>
    <property type="evidence" value="ECO:0007669"/>
    <property type="project" value="UniProtKB-EC"/>
</dbReference>
<dbReference type="PANTHER" id="PTHR34848:SF1">
    <property type="entry name" value="BIFUNCTIONAL ADENOSYLCOBALAMIN BIOSYNTHESIS PROTEIN COBU"/>
    <property type="match status" value="1"/>
</dbReference>
<comment type="caution">
    <text evidence="18">The sequence shown here is derived from an EMBL/GenBank/DDBJ whole genome shotgun (WGS) entry which is preliminary data.</text>
</comment>
<keyword evidence="13" id="KW-0418">Kinase</keyword>
<evidence type="ECO:0000256" key="16">
    <source>
        <dbReference type="ARBA" id="ARBA00029570"/>
    </source>
</evidence>
<comment type="catalytic activity">
    <reaction evidence="2">
        <text>adenosylcob(III)inamide phosphate + GTP + H(+) = adenosylcob(III)inamide-GDP + diphosphate</text>
        <dbReference type="Rhea" id="RHEA:22712"/>
        <dbReference type="ChEBI" id="CHEBI:15378"/>
        <dbReference type="ChEBI" id="CHEBI:33019"/>
        <dbReference type="ChEBI" id="CHEBI:37565"/>
        <dbReference type="ChEBI" id="CHEBI:58502"/>
        <dbReference type="ChEBI" id="CHEBI:60487"/>
        <dbReference type="EC" id="2.7.7.62"/>
    </reaction>
</comment>
<dbReference type="GO" id="GO:0005525">
    <property type="term" value="F:GTP binding"/>
    <property type="evidence" value="ECO:0007669"/>
    <property type="project" value="UniProtKB-KW"/>
</dbReference>
<evidence type="ECO:0000256" key="3">
    <source>
        <dbReference type="ARBA" id="ARBA00001522"/>
    </source>
</evidence>
<proteinExistence type="inferred from homology"/>
<name>A0A2S8BEW2_9MYCO</name>
<comment type="pathway">
    <text evidence="6">Cofactor biosynthesis; adenosylcobalamin biosynthesis; adenosylcobalamin from cob(II)yrinate a,c-diamide: step 5/7.</text>
</comment>
<dbReference type="EMBL" id="PPEA01000663">
    <property type="protein sequence ID" value="PQM45169.1"/>
    <property type="molecule type" value="Genomic_DNA"/>
</dbReference>
<dbReference type="GO" id="GO:0009236">
    <property type="term" value="P:cobalamin biosynthetic process"/>
    <property type="evidence" value="ECO:0007669"/>
    <property type="project" value="UniProtKB-UniPathway"/>
</dbReference>
<dbReference type="EC" id="2.7.7.62" evidence="9"/>
<keyword evidence="12" id="KW-0547">Nucleotide-binding</keyword>
<dbReference type="Gene3D" id="3.40.50.300">
    <property type="entry name" value="P-loop containing nucleotide triphosphate hydrolases"/>
    <property type="match status" value="1"/>
</dbReference>
<evidence type="ECO:0000256" key="9">
    <source>
        <dbReference type="ARBA" id="ARBA00012523"/>
    </source>
</evidence>
<evidence type="ECO:0000256" key="11">
    <source>
        <dbReference type="ARBA" id="ARBA00022679"/>
    </source>
</evidence>
<dbReference type="SUPFAM" id="SSF52540">
    <property type="entry name" value="P-loop containing nucleoside triphosphate hydrolases"/>
    <property type="match status" value="1"/>
</dbReference>
<dbReference type="InterPro" id="IPR003203">
    <property type="entry name" value="CobU/CobP"/>
</dbReference>
<evidence type="ECO:0000256" key="14">
    <source>
        <dbReference type="ARBA" id="ARBA00022840"/>
    </source>
</evidence>
<evidence type="ECO:0000256" key="7">
    <source>
        <dbReference type="ARBA" id="ARBA00007490"/>
    </source>
</evidence>
<evidence type="ECO:0000256" key="12">
    <source>
        <dbReference type="ARBA" id="ARBA00022741"/>
    </source>
</evidence>
<comment type="catalytic activity">
    <reaction evidence="1">
        <text>adenosylcob(III)inamide + ATP = adenosylcob(III)inamide phosphate + ADP + H(+)</text>
        <dbReference type="Rhea" id="RHEA:15769"/>
        <dbReference type="ChEBI" id="CHEBI:2480"/>
        <dbReference type="ChEBI" id="CHEBI:15378"/>
        <dbReference type="ChEBI" id="CHEBI:30616"/>
        <dbReference type="ChEBI" id="CHEBI:58502"/>
        <dbReference type="ChEBI" id="CHEBI:456216"/>
        <dbReference type="EC" id="2.7.1.156"/>
    </reaction>
</comment>
<comment type="catalytic activity">
    <reaction evidence="3">
        <text>adenosylcob(III)inamide + GTP = adenosylcob(III)inamide phosphate + GDP + H(+)</text>
        <dbReference type="Rhea" id="RHEA:15765"/>
        <dbReference type="ChEBI" id="CHEBI:2480"/>
        <dbReference type="ChEBI" id="CHEBI:15378"/>
        <dbReference type="ChEBI" id="CHEBI:37565"/>
        <dbReference type="ChEBI" id="CHEBI:58189"/>
        <dbReference type="ChEBI" id="CHEBI:58502"/>
        <dbReference type="EC" id="2.7.1.156"/>
    </reaction>
</comment>
<reference evidence="18 19" key="1">
    <citation type="journal article" date="2017" name="Int. J. Syst. Evol. Microbiol.">
        <title>Mycobacterium talmoniae sp. nov., a slowly growing mycobacterium isolated from human respiratory samples.</title>
        <authorList>
            <person name="Davidson R.M."/>
            <person name="DeGroote M.A."/>
            <person name="Marola J.L."/>
            <person name="Buss S."/>
            <person name="Jones V."/>
            <person name="McNeil M.R."/>
            <person name="Freifeld A.G."/>
            <person name="Elaine Epperson L."/>
            <person name="Hasan N.A."/>
            <person name="Jackson M."/>
            <person name="Iwen P.C."/>
            <person name="Salfinger M."/>
            <person name="Strong M."/>
        </authorList>
    </citation>
    <scope>NUCLEOTIDE SEQUENCE [LARGE SCALE GENOMIC DNA]</scope>
    <source>
        <strain evidence="18 19">ATCC BAA-2683</strain>
    </source>
</reference>
<comment type="function">
    <text evidence="4">Catalyzes ATP-dependent phosphorylation of adenosylcobinamide and addition of GMP to adenosylcobinamide phosphate.</text>
</comment>
<sequence>METTDVAMHLRAADAPVLLDCLGTWLTARVDLHRAWEGAGLDAVHADIEELVTAWRECAVPAVAVSNEVGSGVVPASASGRYSRSSVLVRAASRCPAPVANDQPASTTPCAAGWMRILAGVSAPCTQPAACTAASARSSRRCIQA</sequence>
<evidence type="ECO:0000256" key="15">
    <source>
        <dbReference type="ARBA" id="ARBA00023134"/>
    </source>
</evidence>
<dbReference type="UniPathway" id="UPA00148">
    <property type="reaction ID" value="UER00236"/>
</dbReference>
<evidence type="ECO:0000256" key="17">
    <source>
        <dbReference type="ARBA" id="ARBA00030571"/>
    </source>
</evidence>
<evidence type="ECO:0000256" key="5">
    <source>
        <dbReference type="ARBA" id="ARBA00004692"/>
    </source>
</evidence>
<evidence type="ECO:0000256" key="13">
    <source>
        <dbReference type="ARBA" id="ARBA00022777"/>
    </source>
</evidence>
<evidence type="ECO:0000313" key="19">
    <source>
        <dbReference type="Proteomes" id="UP000238296"/>
    </source>
</evidence>
<comment type="pathway">
    <text evidence="5">Cofactor biosynthesis; adenosylcobalamin biosynthesis; adenosylcobalamin from cob(II)yrinate a,c-diamide: step 6/7.</text>
</comment>